<dbReference type="Gene3D" id="3.30.565.10">
    <property type="entry name" value="Histidine kinase-like ATPase, C-terminal domain"/>
    <property type="match status" value="1"/>
</dbReference>
<evidence type="ECO:0000313" key="14">
    <source>
        <dbReference type="EMBL" id="MDG0816026.1"/>
    </source>
</evidence>
<evidence type="ECO:0000259" key="12">
    <source>
        <dbReference type="PROSITE" id="PS50109"/>
    </source>
</evidence>
<keyword evidence="9" id="KW-0902">Two-component regulatory system</keyword>
<dbReference type="InterPro" id="IPR036890">
    <property type="entry name" value="HATPase_C_sf"/>
</dbReference>
<keyword evidence="10 11" id="KW-0472">Membrane</keyword>
<comment type="caution">
    <text evidence="14">The sequence shown here is derived from an EMBL/GenBank/DDBJ whole genome shotgun (WGS) entry which is preliminary data.</text>
</comment>
<keyword evidence="5" id="KW-0808">Transferase</keyword>
<dbReference type="GO" id="GO:0016301">
    <property type="term" value="F:kinase activity"/>
    <property type="evidence" value="ECO:0007669"/>
    <property type="project" value="UniProtKB-KW"/>
</dbReference>
<comment type="catalytic activity">
    <reaction evidence="1">
        <text>ATP + protein L-histidine = ADP + protein N-phospho-L-histidine.</text>
        <dbReference type="EC" id="2.7.13.3"/>
    </reaction>
</comment>
<dbReference type="SUPFAM" id="SSF158472">
    <property type="entry name" value="HAMP domain-like"/>
    <property type="match status" value="1"/>
</dbReference>
<dbReference type="CDD" id="cd00082">
    <property type="entry name" value="HisKA"/>
    <property type="match status" value="1"/>
</dbReference>
<keyword evidence="8 11" id="KW-1133">Transmembrane helix</keyword>
<dbReference type="EMBL" id="JANRMI010000002">
    <property type="protein sequence ID" value="MDG0816026.1"/>
    <property type="molecule type" value="Genomic_DNA"/>
</dbReference>
<reference evidence="14" key="1">
    <citation type="submission" date="2022-08" db="EMBL/GenBank/DDBJ databases">
        <title>Novel Bdellovibrio Species Isolated from Svalbard: Designation Bdellovibrio svalbardensis.</title>
        <authorList>
            <person name="Mitchell R.J."/>
            <person name="Choi S.Y."/>
        </authorList>
    </citation>
    <scope>NUCLEOTIDE SEQUENCE</scope>
    <source>
        <strain evidence="14">PAP01</strain>
    </source>
</reference>
<keyword evidence="7 14" id="KW-0418">Kinase</keyword>
<dbReference type="RefSeq" id="WP_277577504.1">
    <property type="nucleotide sequence ID" value="NZ_JANRMI010000002.1"/>
</dbReference>
<evidence type="ECO:0000256" key="10">
    <source>
        <dbReference type="ARBA" id="ARBA00023136"/>
    </source>
</evidence>
<protein>
    <recommendedName>
        <fullName evidence="3">histidine kinase</fullName>
        <ecNumber evidence="3">2.7.13.3</ecNumber>
    </recommendedName>
</protein>
<gene>
    <name evidence="14" type="ORF">NWE73_06610</name>
</gene>
<dbReference type="InterPro" id="IPR004358">
    <property type="entry name" value="Sig_transdc_His_kin-like_C"/>
</dbReference>
<feature type="domain" description="HAMP" evidence="13">
    <location>
        <begin position="211"/>
        <end position="264"/>
    </location>
</feature>
<evidence type="ECO:0000256" key="6">
    <source>
        <dbReference type="ARBA" id="ARBA00022692"/>
    </source>
</evidence>
<dbReference type="CDD" id="cd06225">
    <property type="entry name" value="HAMP"/>
    <property type="match status" value="1"/>
</dbReference>
<evidence type="ECO:0000256" key="2">
    <source>
        <dbReference type="ARBA" id="ARBA00004370"/>
    </source>
</evidence>
<dbReference type="Pfam" id="PF00512">
    <property type="entry name" value="HisKA"/>
    <property type="match status" value="1"/>
</dbReference>
<dbReference type="InterPro" id="IPR003661">
    <property type="entry name" value="HisK_dim/P_dom"/>
</dbReference>
<feature type="domain" description="Histidine kinase" evidence="12">
    <location>
        <begin position="272"/>
        <end position="489"/>
    </location>
</feature>
<dbReference type="Gene3D" id="6.10.340.10">
    <property type="match status" value="1"/>
</dbReference>
<dbReference type="SMART" id="SM00304">
    <property type="entry name" value="HAMP"/>
    <property type="match status" value="1"/>
</dbReference>
<dbReference type="CDD" id="cd00075">
    <property type="entry name" value="HATPase"/>
    <property type="match status" value="1"/>
</dbReference>
<evidence type="ECO:0000256" key="11">
    <source>
        <dbReference type="SAM" id="Phobius"/>
    </source>
</evidence>
<dbReference type="Pfam" id="PF02518">
    <property type="entry name" value="HATPase_c"/>
    <property type="match status" value="1"/>
</dbReference>
<dbReference type="SUPFAM" id="SSF55874">
    <property type="entry name" value="ATPase domain of HSP90 chaperone/DNA topoisomerase II/histidine kinase"/>
    <property type="match status" value="1"/>
</dbReference>
<name>A0ABT6DGP3_9BACT</name>
<dbReference type="Gene3D" id="1.10.287.130">
    <property type="match status" value="1"/>
</dbReference>
<evidence type="ECO:0000256" key="7">
    <source>
        <dbReference type="ARBA" id="ARBA00022777"/>
    </source>
</evidence>
<evidence type="ECO:0000256" key="4">
    <source>
        <dbReference type="ARBA" id="ARBA00022553"/>
    </source>
</evidence>
<sequence length="489" mass="54864">MFLKKIHKKIYNFFSSFSIRLRLSLIFVAIFGVTTILFNTFVFKMMIDNLQQDFDDALFNYAVDVSEGVEIGVKGDLNFPPLRLDHGKILPFPLGTALIQVRHSSGAVLARVGNFGEFNPPYKKDFERIWGGEEATYRTIEHISNIPSAEADSYRLISFPLDNAAKPQLLLQIAVPMTLLETQISKRLTLLEFGIPIVLLIATFGGLFLSARALAPLKRMIDITQNIKASELSARVPVPNAKDEIQKLALTLNAMLDRIQQAFQSQERFVADASHQLLTPLTIMRQELELLQKTEKRDVDLFIRSSLQEVDNLANIVQEMLLLARADAGIGALNLQELSMDELIFDALSRCEKIANAKSIKLKLNIINESNEDRKMVLGDNDLLENLIFNIVENAIKYSPNNEVVSITLTYKNETSELMVEDNGPGIPDDQLPFIFERFSRGSNMEARVKGFGLGLAIAQKIAILHNAKLSAENHLGNGARFIFEIKNI</sequence>
<evidence type="ECO:0000256" key="5">
    <source>
        <dbReference type="ARBA" id="ARBA00022679"/>
    </source>
</evidence>
<feature type="transmembrane region" description="Helical" evidence="11">
    <location>
        <begin position="193"/>
        <end position="215"/>
    </location>
</feature>
<dbReference type="InterPro" id="IPR036097">
    <property type="entry name" value="HisK_dim/P_sf"/>
</dbReference>
<dbReference type="InterPro" id="IPR050428">
    <property type="entry name" value="TCS_sensor_his_kinase"/>
</dbReference>
<accession>A0ABT6DGP3</accession>
<evidence type="ECO:0000256" key="3">
    <source>
        <dbReference type="ARBA" id="ARBA00012438"/>
    </source>
</evidence>
<feature type="transmembrane region" description="Helical" evidence="11">
    <location>
        <begin position="21"/>
        <end position="43"/>
    </location>
</feature>
<dbReference type="PRINTS" id="PR00344">
    <property type="entry name" value="BCTRLSENSOR"/>
</dbReference>
<comment type="subcellular location">
    <subcellularLocation>
        <location evidence="2">Membrane</location>
    </subcellularLocation>
</comment>
<evidence type="ECO:0000256" key="9">
    <source>
        <dbReference type="ARBA" id="ARBA00023012"/>
    </source>
</evidence>
<dbReference type="EC" id="2.7.13.3" evidence="3"/>
<evidence type="ECO:0000259" key="13">
    <source>
        <dbReference type="PROSITE" id="PS50885"/>
    </source>
</evidence>
<dbReference type="PROSITE" id="PS50885">
    <property type="entry name" value="HAMP"/>
    <property type="match status" value="1"/>
</dbReference>
<keyword evidence="6 11" id="KW-0812">Transmembrane</keyword>
<proteinExistence type="predicted"/>
<dbReference type="InterPro" id="IPR005467">
    <property type="entry name" value="His_kinase_dom"/>
</dbReference>
<evidence type="ECO:0000256" key="1">
    <source>
        <dbReference type="ARBA" id="ARBA00000085"/>
    </source>
</evidence>
<evidence type="ECO:0000256" key="8">
    <source>
        <dbReference type="ARBA" id="ARBA00022989"/>
    </source>
</evidence>
<keyword evidence="4" id="KW-0597">Phosphoprotein</keyword>
<dbReference type="SUPFAM" id="SSF47384">
    <property type="entry name" value="Homodimeric domain of signal transducing histidine kinase"/>
    <property type="match status" value="1"/>
</dbReference>
<dbReference type="SMART" id="SM00387">
    <property type="entry name" value="HATPase_c"/>
    <property type="match status" value="1"/>
</dbReference>
<dbReference type="PANTHER" id="PTHR45436:SF5">
    <property type="entry name" value="SENSOR HISTIDINE KINASE TRCS"/>
    <property type="match status" value="1"/>
</dbReference>
<dbReference type="InterPro" id="IPR003660">
    <property type="entry name" value="HAMP_dom"/>
</dbReference>
<dbReference type="InterPro" id="IPR003594">
    <property type="entry name" value="HATPase_dom"/>
</dbReference>
<dbReference type="PROSITE" id="PS50109">
    <property type="entry name" value="HIS_KIN"/>
    <property type="match status" value="1"/>
</dbReference>
<dbReference type="Pfam" id="PF00672">
    <property type="entry name" value="HAMP"/>
    <property type="match status" value="1"/>
</dbReference>
<evidence type="ECO:0000313" key="15">
    <source>
        <dbReference type="Proteomes" id="UP001152321"/>
    </source>
</evidence>
<organism evidence="14 15">
    <name type="scientific">Bdellovibrio svalbardensis</name>
    <dbReference type="NCBI Taxonomy" id="2972972"/>
    <lineage>
        <taxon>Bacteria</taxon>
        <taxon>Pseudomonadati</taxon>
        <taxon>Bdellovibrionota</taxon>
        <taxon>Bdellovibrionia</taxon>
        <taxon>Bdellovibrionales</taxon>
        <taxon>Pseudobdellovibrionaceae</taxon>
        <taxon>Bdellovibrio</taxon>
    </lineage>
</organism>
<dbReference type="Proteomes" id="UP001152321">
    <property type="component" value="Unassembled WGS sequence"/>
</dbReference>
<keyword evidence="15" id="KW-1185">Reference proteome</keyword>
<dbReference type="SMART" id="SM00388">
    <property type="entry name" value="HisKA"/>
    <property type="match status" value="1"/>
</dbReference>
<dbReference type="PANTHER" id="PTHR45436">
    <property type="entry name" value="SENSOR HISTIDINE KINASE YKOH"/>
    <property type="match status" value="1"/>
</dbReference>